<gene>
    <name evidence="1" type="ORF">FWILDA_LOCUS19212</name>
</gene>
<accession>A0A9W4TC31</accession>
<keyword evidence="2" id="KW-1185">Reference proteome</keyword>
<dbReference type="AlphaFoldDB" id="A0A9W4TC31"/>
<protein>
    <submittedName>
        <fullName evidence="1">17788_t:CDS:1</fullName>
    </submittedName>
</protein>
<sequence>SYEEVSTLREQLTTSLGQTGTFFVEFDQARDLLMELSTFLTQTENRFQDLQEAYNTLNQDFLQ</sequence>
<dbReference type="EMBL" id="CAMKVN010022115">
    <property type="protein sequence ID" value="CAI2199715.1"/>
    <property type="molecule type" value="Genomic_DNA"/>
</dbReference>
<feature type="non-terminal residue" evidence="1">
    <location>
        <position position="1"/>
    </location>
</feature>
<comment type="caution">
    <text evidence="1">The sequence shown here is derived from an EMBL/GenBank/DDBJ whole genome shotgun (WGS) entry which is preliminary data.</text>
</comment>
<name>A0A9W4TC31_9GLOM</name>
<feature type="non-terminal residue" evidence="1">
    <location>
        <position position="63"/>
    </location>
</feature>
<dbReference type="Proteomes" id="UP001153678">
    <property type="component" value="Unassembled WGS sequence"/>
</dbReference>
<organism evidence="1 2">
    <name type="scientific">Funneliformis geosporum</name>
    <dbReference type="NCBI Taxonomy" id="1117311"/>
    <lineage>
        <taxon>Eukaryota</taxon>
        <taxon>Fungi</taxon>
        <taxon>Fungi incertae sedis</taxon>
        <taxon>Mucoromycota</taxon>
        <taxon>Glomeromycotina</taxon>
        <taxon>Glomeromycetes</taxon>
        <taxon>Glomerales</taxon>
        <taxon>Glomeraceae</taxon>
        <taxon>Funneliformis</taxon>
    </lineage>
</organism>
<reference evidence="1" key="1">
    <citation type="submission" date="2022-08" db="EMBL/GenBank/DDBJ databases">
        <authorList>
            <person name="Kallberg Y."/>
            <person name="Tangrot J."/>
            <person name="Rosling A."/>
        </authorList>
    </citation>
    <scope>NUCLEOTIDE SEQUENCE</scope>
    <source>
        <strain evidence="1">Wild A</strain>
    </source>
</reference>
<proteinExistence type="predicted"/>
<evidence type="ECO:0000313" key="2">
    <source>
        <dbReference type="Proteomes" id="UP001153678"/>
    </source>
</evidence>
<evidence type="ECO:0000313" key="1">
    <source>
        <dbReference type="EMBL" id="CAI2199715.1"/>
    </source>
</evidence>